<organism evidence="2 3">
    <name type="scientific">Armatimonas rosea</name>
    <dbReference type="NCBI Taxonomy" id="685828"/>
    <lineage>
        <taxon>Bacteria</taxon>
        <taxon>Bacillati</taxon>
        <taxon>Armatimonadota</taxon>
        <taxon>Armatimonadia</taxon>
        <taxon>Armatimonadales</taxon>
        <taxon>Armatimonadaceae</taxon>
        <taxon>Armatimonas</taxon>
    </lineage>
</organism>
<dbReference type="SUPFAM" id="SSF51004">
    <property type="entry name" value="C-terminal (heme d1) domain of cytochrome cd1-nitrite reductase"/>
    <property type="match status" value="1"/>
</dbReference>
<keyword evidence="1" id="KW-0732">Signal</keyword>
<proteinExistence type="predicted"/>
<dbReference type="RefSeq" id="WP_184204143.1">
    <property type="nucleotide sequence ID" value="NZ_JACHGW010000013.1"/>
</dbReference>
<reference evidence="2 3" key="1">
    <citation type="submission" date="2020-08" db="EMBL/GenBank/DDBJ databases">
        <title>Genomic Encyclopedia of Type Strains, Phase IV (KMG-IV): sequencing the most valuable type-strain genomes for metagenomic binning, comparative biology and taxonomic classification.</title>
        <authorList>
            <person name="Goeker M."/>
        </authorList>
    </citation>
    <scope>NUCLEOTIDE SEQUENCE [LARGE SCALE GENOMIC DNA]</scope>
    <source>
        <strain evidence="2 3">DSM 23562</strain>
    </source>
</reference>
<dbReference type="InterPro" id="IPR015943">
    <property type="entry name" value="WD40/YVTN_repeat-like_dom_sf"/>
</dbReference>
<feature type="signal peptide" evidence="1">
    <location>
        <begin position="1"/>
        <end position="24"/>
    </location>
</feature>
<dbReference type="Gene3D" id="2.130.10.10">
    <property type="entry name" value="YVTN repeat-like/Quinoprotein amine dehydrogenase"/>
    <property type="match status" value="2"/>
</dbReference>
<accession>A0A7W9WA86</accession>
<dbReference type="InterPro" id="IPR011048">
    <property type="entry name" value="Haem_d1_sf"/>
</dbReference>
<dbReference type="NCBIfam" id="TIGR02276">
    <property type="entry name" value="beta_rpt_yvtn"/>
    <property type="match status" value="1"/>
</dbReference>
<dbReference type="PANTHER" id="PTHR47197">
    <property type="entry name" value="PROTEIN NIRF"/>
    <property type="match status" value="1"/>
</dbReference>
<evidence type="ECO:0000313" key="3">
    <source>
        <dbReference type="Proteomes" id="UP000520814"/>
    </source>
</evidence>
<evidence type="ECO:0000256" key="1">
    <source>
        <dbReference type="SAM" id="SignalP"/>
    </source>
</evidence>
<protein>
    <submittedName>
        <fullName evidence="2">YVTN family beta-propeller protein</fullName>
    </submittedName>
</protein>
<name>A0A7W9WA86_ARMRO</name>
<comment type="caution">
    <text evidence="2">The sequence shown here is derived from an EMBL/GenBank/DDBJ whole genome shotgun (WGS) entry which is preliminary data.</text>
</comment>
<sequence>MKTLLALLPIALTISVLASTHTLAQEPKAPSYHLLTKVAVGGEGAWDYLTVDSDAHRLYVTRSTHVMVMDSNTNKLVGDITNTPGVHGVALAPKLGRGFISNGRENTVLVFDLKTLKEIQRIPVGKNPDAILYDPATNRVFTFNGTSNDVTALDATTGKVLATIPAGGKPEFAVTDEKGMVYFNVEDTSELLAMDAKGLKIKSRWKIAPGEEASGLAFDKAHRHLFAVCGNEKMAVVDADSGKVLATPTIGKGPDAAAFDAKQNLAFSSNGADGTLTLVETKTFKAIGTVPTQTGARTLTIDPKTGKLYLISAKFKPAEPGQRRPSMEPGSAVILVYGR</sequence>
<evidence type="ECO:0000313" key="2">
    <source>
        <dbReference type="EMBL" id="MBB6054061.1"/>
    </source>
</evidence>
<dbReference type="InterPro" id="IPR011964">
    <property type="entry name" value="YVTN_b-propeller_repeat"/>
</dbReference>
<dbReference type="AlphaFoldDB" id="A0A7W9WA86"/>
<feature type="chain" id="PRO_5030794613" evidence="1">
    <location>
        <begin position="25"/>
        <end position="339"/>
    </location>
</feature>
<dbReference type="Proteomes" id="UP000520814">
    <property type="component" value="Unassembled WGS sequence"/>
</dbReference>
<dbReference type="PANTHER" id="PTHR47197:SF3">
    <property type="entry name" value="DIHYDRO-HEME D1 DEHYDROGENASE"/>
    <property type="match status" value="1"/>
</dbReference>
<dbReference type="EMBL" id="JACHGW010000013">
    <property type="protein sequence ID" value="MBB6054061.1"/>
    <property type="molecule type" value="Genomic_DNA"/>
</dbReference>
<dbReference type="Pfam" id="PF02239">
    <property type="entry name" value="Cytochrom_D1"/>
    <property type="match status" value="1"/>
</dbReference>
<gene>
    <name evidence="2" type="ORF">HNQ39_005908</name>
</gene>
<keyword evidence="3" id="KW-1185">Reference proteome</keyword>
<dbReference type="InterPro" id="IPR051200">
    <property type="entry name" value="Host-pathogen_enzymatic-act"/>
</dbReference>